<keyword evidence="1" id="KW-0812">Transmembrane</keyword>
<sequence length="206" mass="22786">MILGYYCPILHTTHNRRLWYQALIFILAAIATAVLAASSSPKTTKSQKTPQLQRRLGLARIELPEPKLKGLAHRLLQVKRGFLSAQVTASDGHLIGLSFKVKHGHKPGYHLNVGQVHSKKGWDGPGYRKKGWDALDSSNLPYSSYSAGPYSSYGSQNYQSMFRGAHGLSLGHASSMYSEGLQSYDYKDAASFGYPFSGYQVRCVLM</sequence>
<reference evidence="2" key="1">
    <citation type="journal article" date="2020" name="Cell">
        <title>Large-Scale Comparative Analyses of Tick Genomes Elucidate Their Genetic Diversity and Vector Capacities.</title>
        <authorList>
            <consortium name="Tick Genome and Microbiome Consortium (TIGMIC)"/>
            <person name="Jia N."/>
            <person name="Wang J."/>
            <person name="Shi W."/>
            <person name="Du L."/>
            <person name="Sun Y."/>
            <person name="Zhan W."/>
            <person name="Jiang J.F."/>
            <person name="Wang Q."/>
            <person name="Zhang B."/>
            <person name="Ji P."/>
            <person name="Bell-Sakyi L."/>
            <person name="Cui X.M."/>
            <person name="Yuan T.T."/>
            <person name="Jiang B.G."/>
            <person name="Yang W.F."/>
            <person name="Lam T.T."/>
            <person name="Chang Q.C."/>
            <person name="Ding S.J."/>
            <person name="Wang X.J."/>
            <person name="Zhu J.G."/>
            <person name="Ruan X.D."/>
            <person name="Zhao L."/>
            <person name="Wei J.T."/>
            <person name="Ye R.Z."/>
            <person name="Que T.C."/>
            <person name="Du C.H."/>
            <person name="Zhou Y.H."/>
            <person name="Cheng J.X."/>
            <person name="Dai P.F."/>
            <person name="Guo W.B."/>
            <person name="Han X.H."/>
            <person name="Huang E.J."/>
            <person name="Li L.F."/>
            <person name="Wei W."/>
            <person name="Gao Y.C."/>
            <person name="Liu J.Z."/>
            <person name="Shao H.Z."/>
            <person name="Wang X."/>
            <person name="Wang C.C."/>
            <person name="Yang T.C."/>
            <person name="Huo Q.B."/>
            <person name="Li W."/>
            <person name="Chen H.Y."/>
            <person name="Chen S.E."/>
            <person name="Zhou L.G."/>
            <person name="Ni X.B."/>
            <person name="Tian J.H."/>
            <person name="Sheng Y."/>
            <person name="Liu T."/>
            <person name="Pan Y.S."/>
            <person name="Xia L.Y."/>
            <person name="Li J."/>
            <person name="Zhao F."/>
            <person name="Cao W.C."/>
        </authorList>
    </citation>
    <scope>NUCLEOTIDE SEQUENCE</scope>
    <source>
        <strain evidence="2">Rsan-2018</strain>
    </source>
</reference>
<evidence type="ECO:0000256" key="1">
    <source>
        <dbReference type="SAM" id="Phobius"/>
    </source>
</evidence>
<comment type="caution">
    <text evidence="2">The sequence shown here is derived from an EMBL/GenBank/DDBJ whole genome shotgun (WGS) entry which is preliminary data.</text>
</comment>
<accession>A0A9D4T9G7</accession>
<keyword evidence="1" id="KW-0472">Membrane</keyword>
<keyword evidence="3" id="KW-1185">Reference proteome</keyword>
<protein>
    <submittedName>
        <fullName evidence="2">Uncharacterized protein</fullName>
    </submittedName>
</protein>
<keyword evidence="1" id="KW-1133">Transmembrane helix</keyword>
<dbReference type="Proteomes" id="UP000821837">
    <property type="component" value="Chromosome 1"/>
</dbReference>
<proteinExistence type="predicted"/>
<name>A0A9D4T9G7_RHISA</name>
<organism evidence="2 3">
    <name type="scientific">Rhipicephalus sanguineus</name>
    <name type="common">Brown dog tick</name>
    <name type="synonym">Ixodes sanguineus</name>
    <dbReference type="NCBI Taxonomy" id="34632"/>
    <lineage>
        <taxon>Eukaryota</taxon>
        <taxon>Metazoa</taxon>
        <taxon>Ecdysozoa</taxon>
        <taxon>Arthropoda</taxon>
        <taxon>Chelicerata</taxon>
        <taxon>Arachnida</taxon>
        <taxon>Acari</taxon>
        <taxon>Parasitiformes</taxon>
        <taxon>Ixodida</taxon>
        <taxon>Ixodoidea</taxon>
        <taxon>Ixodidae</taxon>
        <taxon>Rhipicephalinae</taxon>
        <taxon>Rhipicephalus</taxon>
        <taxon>Rhipicephalus</taxon>
    </lineage>
</organism>
<dbReference type="AlphaFoldDB" id="A0A9D4T9G7"/>
<evidence type="ECO:0000313" key="3">
    <source>
        <dbReference type="Proteomes" id="UP000821837"/>
    </source>
</evidence>
<evidence type="ECO:0000313" key="2">
    <source>
        <dbReference type="EMBL" id="KAH7983326.1"/>
    </source>
</evidence>
<gene>
    <name evidence="2" type="ORF">HPB52_011112</name>
</gene>
<dbReference type="EMBL" id="JABSTV010001245">
    <property type="protein sequence ID" value="KAH7983326.1"/>
    <property type="molecule type" value="Genomic_DNA"/>
</dbReference>
<reference evidence="2" key="2">
    <citation type="submission" date="2021-09" db="EMBL/GenBank/DDBJ databases">
        <authorList>
            <person name="Jia N."/>
            <person name="Wang J."/>
            <person name="Shi W."/>
            <person name="Du L."/>
            <person name="Sun Y."/>
            <person name="Zhan W."/>
            <person name="Jiang J."/>
            <person name="Wang Q."/>
            <person name="Zhang B."/>
            <person name="Ji P."/>
            <person name="Sakyi L.B."/>
            <person name="Cui X."/>
            <person name="Yuan T."/>
            <person name="Jiang B."/>
            <person name="Yang W."/>
            <person name="Lam T.T.-Y."/>
            <person name="Chang Q."/>
            <person name="Ding S."/>
            <person name="Wang X."/>
            <person name="Zhu J."/>
            <person name="Ruan X."/>
            <person name="Zhao L."/>
            <person name="Wei J."/>
            <person name="Que T."/>
            <person name="Du C."/>
            <person name="Cheng J."/>
            <person name="Dai P."/>
            <person name="Han X."/>
            <person name="Huang E."/>
            <person name="Gao Y."/>
            <person name="Liu J."/>
            <person name="Shao H."/>
            <person name="Ye R."/>
            <person name="Li L."/>
            <person name="Wei W."/>
            <person name="Wang X."/>
            <person name="Wang C."/>
            <person name="Huo Q."/>
            <person name="Li W."/>
            <person name="Guo W."/>
            <person name="Chen H."/>
            <person name="Chen S."/>
            <person name="Zhou L."/>
            <person name="Zhou L."/>
            <person name="Ni X."/>
            <person name="Tian J."/>
            <person name="Zhou Y."/>
            <person name="Sheng Y."/>
            <person name="Liu T."/>
            <person name="Pan Y."/>
            <person name="Xia L."/>
            <person name="Li J."/>
            <person name="Zhao F."/>
            <person name="Cao W."/>
        </authorList>
    </citation>
    <scope>NUCLEOTIDE SEQUENCE</scope>
    <source>
        <strain evidence="2">Rsan-2018</strain>
        <tissue evidence="2">Larvae</tissue>
    </source>
</reference>
<feature type="transmembrane region" description="Helical" evidence="1">
    <location>
        <begin position="18"/>
        <end position="38"/>
    </location>
</feature>
<dbReference type="VEuPathDB" id="VectorBase:RSAN_031344"/>